<dbReference type="Pfam" id="PF15588">
    <property type="entry name" value="Imm10"/>
    <property type="match status" value="1"/>
</dbReference>
<protein>
    <recommendedName>
        <fullName evidence="3">Immunity protein 10</fullName>
    </recommendedName>
</protein>
<evidence type="ECO:0000313" key="2">
    <source>
        <dbReference type="Proteomes" id="UP000268230"/>
    </source>
</evidence>
<dbReference type="AlphaFoldDB" id="A0A3Q8TYL5"/>
<gene>
    <name evidence="1" type="ORF">EJA05_02855</name>
</gene>
<evidence type="ECO:0008006" key="3">
    <source>
        <dbReference type="Google" id="ProtNLM"/>
    </source>
</evidence>
<reference evidence="1 2" key="1">
    <citation type="submission" date="2018-12" db="EMBL/GenBank/DDBJ databases">
        <authorList>
            <person name="Li S."/>
            <person name="Yang R."/>
            <person name="Chen G."/>
            <person name="Zou L."/>
            <person name="Zhang C."/>
            <person name="Chen Y."/>
            <person name="Liu Z."/>
            <person name="Li Y."/>
            <person name="Yan Y."/>
            <person name="Huang M."/>
            <person name="Chen T."/>
        </authorList>
    </citation>
    <scope>NUCLEOTIDE SEQUENCE [LARGE SCALE GENOMIC DNA]</scope>
    <source>
        <strain evidence="1 2">1257</strain>
    </source>
</reference>
<dbReference type="Proteomes" id="UP000268230">
    <property type="component" value="Chromosome"/>
</dbReference>
<organism evidence="1 2">
    <name type="scientific">Pseudomonas entomophila</name>
    <dbReference type="NCBI Taxonomy" id="312306"/>
    <lineage>
        <taxon>Bacteria</taxon>
        <taxon>Pseudomonadati</taxon>
        <taxon>Pseudomonadota</taxon>
        <taxon>Gammaproteobacteria</taxon>
        <taxon>Pseudomonadales</taxon>
        <taxon>Pseudomonadaceae</taxon>
        <taxon>Pseudomonas</taxon>
    </lineage>
</organism>
<dbReference type="InterPro" id="IPR028962">
    <property type="entry name" value="Imm10"/>
</dbReference>
<proteinExistence type="predicted"/>
<evidence type="ECO:0000313" key="1">
    <source>
        <dbReference type="EMBL" id="AZL71388.1"/>
    </source>
</evidence>
<dbReference type="OrthoDB" id="8706846at2"/>
<name>A0A3Q8TYL5_9PSED</name>
<sequence>MDNKFTAICFNSSREEDALIVGFADSHDEPSEFIILQRSDEIDDQDEDLGQDTYYVEVGSPGVAGYGGLKKVEIFVDKVVFSFVEAYGWVQSLNSVQVNISSSVVESEEIFLALNDVFMGEVTLLRY</sequence>
<accession>A0A3Q8TYL5</accession>
<dbReference type="EMBL" id="CP034338">
    <property type="protein sequence ID" value="AZL71388.1"/>
    <property type="molecule type" value="Genomic_DNA"/>
</dbReference>
<dbReference type="KEGG" id="pory:EJA05_02855"/>